<reference evidence="1 2" key="1">
    <citation type="submission" date="2018-03" db="EMBL/GenBank/DDBJ databases">
        <title>Genomic Encyclopedia of Archaeal and Bacterial Type Strains, Phase II (KMG-II): from individual species to whole genera.</title>
        <authorList>
            <person name="Goeker M."/>
        </authorList>
    </citation>
    <scope>NUCLEOTIDE SEQUENCE [LARGE SCALE GENOMIC DNA]</scope>
    <source>
        <strain evidence="1 2">ATCC BAA-1496</strain>
    </source>
</reference>
<organism evidence="1 2">
    <name type="scientific">Knoellia remsis</name>
    <dbReference type="NCBI Taxonomy" id="407159"/>
    <lineage>
        <taxon>Bacteria</taxon>
        <taxon>Bacillati</taxon>
        <taxon>Actinomycetota</taxon>
        <taxon>Actinomycetes</taxon>
        <taxon>Micrococcales</taxon>
        <taxon>Intrasporangiaceae</taxon>
        <taxon>Knoellia</taxon>
    </lineage>
</organism>
<accession>A0A2T0UJQ3</accession>
<proteinExistence type="predicted"/>
<gene>
    <name evidence="1" type="ORF">BCF74_11329</name>
</gene>
<protein>
    <submittedName>
        <fullName evidence="1">Uncharacterized protein</fullName>
    </submittedName>
</protein>
<comment type="caution">
    <text evidence="1">The sequence shown here is derived from an EMBL/GenBank/DDBJ whole genome shotgun (WGS) entry which is preliminary data.</text>
</comment>
<dbReference type="AlphaFoldDB" id="A0A2T0UJQ3"/>
<sequence>MVAEVKTYTVRAEKRGEWWLLTSADAPGAVSQVRSLGQAEEHAREAISFVTGVPESEVEVAVVPALPDRLGKKVRLLKQSVKEMEKAQRITAQRSREAVADLVAAGYKGREVAAVLGVTPQRVSQLLKSQGEGS</sequence>
<dbReference type="Proteomes" id="UP000237822">
    <property type="component" value="Unassembled WGS sequence"/>
</dbReference>
<name>A0A2T0UJQ3_9MICO</name>
<evidence type="ECO:0000313" key="1">
    <source>
        <dbReference type="EMBL" id="PRY58106.1"/>
    </source>
</evidence>
<dbReference type="EMBL" id="PVTI01000013">
    <property type="protein sequence ID" value="PRY58106.1"/>
    <property type="molecule type" value="Genomic_DNA"/>
</dbReference>
<keyword evidence="2" id="KW-1185">Reference proteome</keyword>
<evidence type="ECO:0000313" key="2">
    <source>
        <dbReference type="Proteomes" id="UP000237822"/>
    </source>
</evidence>